<reference evidence="2 3" key="1">
    <citation type="journal article" date="2016" name="Nat. Commun.">
        <title>Thousands of microbial genomes shed light on interconnected biogeochemical processes in an aquifer system.</title>
        <authorList>
            <person name="Anantharaman K."/>
            <person name="Brown C.T."/>
            <person name="Hug L.A."/>
            <person name="Sharon I."/>
            <person name="Castelle C.J."/>
            <person name="Probst A.J."/>
            <person name="Thomas B.C."/>
            <person name="Singh A."/>
            <person name="Wilkins M.J."/>
            <person name="Karaoz U."/>
            <person name="Brodie E.L."/>
            <person name="Williams K.H."/>
            <person name="Hubbard S.S."/>
            <person name="Banfield J.F."/>
        </authorList>
    </citation>
    <scope>NUCLEOTIDE SEQUENCE [LARGE SCALE GENOMIC DNA]</scope>
</reference>
<sequence>MTEPGKDEPKENLVIPKEKGIGTTAWSRLPRDIYPIATELAGRIARDPVYEQAYKLSRELRSAEDLLKMTRSSVVGFQNIPPKEEDPDIENRWSDEAIEARKKKLQHDSEEYQDEATRLNEELREKSKAPEFLGAYEDISSKIRSITKITIEGLNGDSKSVDVHSQSVYNSIADELIDYNLGLLRAEPTVA</sequence>
<keyword evidence="1" id="KW-0175">Coiled coil</keyword>
<evidence type="ECO:0000313" key="2">
    <source>
        <dbReference type="EMBL" id="OGD87869.1"/>
    </source>
</evidence>
<dbReference type="AlphaFoldDB" id="A0A1F5G7P8"/>
<protein>
    <submittedName>
        <fullName evidence="2">Uncharacterized protein</fullName>
    </submittedName>
</protein>
<gene>
    <name evidence="2" type="ORF">A2870_01285</name>
</gene>
<comment type="caution">
    <text evidence="2">The sequence shown here is derived from an EMBL/GenBank/DDBJ whole genome shotgun (WGS) entry which is preliminary data.</text>
</comment>
<accession>A0A1F5G7P8</accession>
<evidence type="ECO:0000256" key="1">
    <source>
        <dbReference type="SAM" id="Coils"/>
    </source>
</evidence>
<proteinExistence type="predicted"/>
<name>A0A1F5G7P8_9BACT</name>
<dbReference type="Proteomes" id="UP000179102">
    <property type="component" value="Unassembled WGS sequence"/>
</dbReference>
<dbReference type="STRING" id="1797711.A2870_01285"/>
<organism evidence="2 3">
    <name type="scientific">Candidatus Curtissbacteria bacterium RIFCSPHIGHO2_01_FULL_41_11</name>
    <dbReference type="NCBI Taxonomy" id="1797711"/>
    <lineage>
        <taxon>Bacteria</taxon>
        <taxon>Candidatus Curtissiibacteriota</taxon>
    </lineage>
</organism>
<dbReference type="EMBL" id="MFAZ01000008">
    <property type="protein sequence ID" value="OGD87869.1"/>
    <property type="molecule type" value="Genomic_DNA"/>
</dbReference>
<evidence type="ECO:0000313" key="3">
    <source>
        <dbReference type="Proteomes" id="UP000179102"/>
    </source>
</evidence>
<feature type="coiled-coil region" evidence="1">
    <location>
        <begin position="95"/>
        <end position="129"/>
    </location>
</feature>